<evidence type="ECO:0000313" key="2">
    <source>
        <dbReference type="EMBL" id="KAF0552644.1"/>
    </source>
</evidence>
<organism evidence="2 3">
    <name type="scientific">Gigaspora margarita</name>
    <dbReference type="NCBI Taxonomy" id="4874"/>
    <lineage>
        <taxon>Eukaryota</taxon>
        <taxon>Fungi</taxon>
        <taxon>Fungi incertae sedis</taxon>
        <taxon>Mucoromycota</taxon>
        <taxon>Glomeromycotina</taxon>
        <taxon>Glomeromycetes</taxon>
        <taxon>Diversisporales</taxon>
        <taxon>Gigasporaceae</taxon>
        <taxon>Gigaspora</taxon>
    </lineage>
</organism>
<accession>A0A8H4ETX6</accession>
<protein>
    <submittedName>
        <fullName evidence="2">Uncharacterized protein</fullName>
    </submittedName>
</protein>
<name>A0A8H4ETX6_GIGMA</name>
<gene>
    <name evidence="2" type="ORF">F8M41_021334</name>
</gene>
<feature type="compositionally biased region" description="Low complexity" evidence="1">
    <location>
        <begin position="55"/>
        <end position="84"/>
    </location>
</feature>
<dbReference type="AlphaFoldDB" id="A0A8H4ETX6"/>
<reference evidence="2 3" key="1">
    <citation type="journal article" date="2019" name="Environ. Microbiol.">
        <title>At the nexus of three kingdoms: the genome of the mycorrhizal fungus Gigaspora margarita provides insights into plant, endobacterial and fungal interactions.</title>
        <authorList>
            <person name="Venice F."/>
            <person name="Ghignone S."/>
            <person name="Salvioli di Fossalunga A."/>
            <person name="Amselem J."/>
            <person name="Novero M."/>
            <person name="Xianan X."/>
            <person name="Sedzielewska Toro K."/>
            <person name="Morin E."/>
            <person name="Lipzen A."/>
            <person name="Grigoriev I.V."/>
            <person name="Henrissat B."/>
            <person name="Martin F.M."/>
            <person name="Bonfante P."/>
        </authorList>
    </citation>
    <scope>NUCLEOTIDE SEQUENCE [LARGE SCALE GENOMIC DNA]</scope>
    <source>
        <strain evidence="2 3">BEG34</strain>
    </source>
</reference>
<feature type="region of interest" description="Disordered" evidence="1">
    <location>
        <begin position="44"/>
        <end position="84"/>
    </location>
</feature>
<evidence type="ECO:0000256" key="1">
    <source>
        <dbReference type="SAM" id="MobiDB-lite"/>
    </source>
</evidence>
<proteinExistence type="predicted"/>
<keyword evidence="3" id="KW-1185">Reference proteome</keyword>
<evidence type="ECO:0000313" key="3">
    <source>
        <dbReference type="Proteomes" id="UP000439903"/>
    </source>
</evidence>
<dbReference type="Proteomes" id="UP000439903">
    <property type="component" value="Unassembled WGS sequence"/>
</dbReference>
<sequence length="84" mass="8481">MNINDDGGTVAPQPQPPPPVVSALFPSTSNSNYTCMRHLQQLLQQLQPTPPSASTPPSISTPPSTSTATVTGTPTSAPASAAIG</sequence>
<dbReference type="EMBL" id="WTPW01000063">
    <property type="protein sequence ID" value="KAF0552644.1"/>
    <property type="molecule type" value="Genomic_DNA"/>
</dbReference>
<comment type="caution">
    <text evidence="2">The sequence shown here is derived from an EMBL/GenBank/DDBJ whole genome shotgun (WGS) entry which is preliminary data.</text>
</comment>